<dbReference type="Pfam" id="PF07502">
    <property type="entry name" value="MANEC"/>
    <property type="match status" value="1"/>
</dbReference>
<dbReference type="GO" id="GO:0016020">
    <property type="term" value="C:membrane"/>
    <property type="evidence" value="ECO:0007669"/>
    <property type="project" value="UniProtKB-SubCell"/>
</dbReference>
<comment type="subcellular location">
    <subcellularLocation>
        <location evidence="1">Membrane</location>
        <topology evidence="1">Single-pass type I membrane protein</topology>
    </subcellularLocation>
</comment>
<reference evidence="11" key="2">
    <citation type="submission" date="2025-09" db="UniProtKB">
        <authorList>
            <consortium name="Ensembl"/>
        </authorList>
    </citation>
    <scope>IDENTIFICATION</scope>
</reference>
<feature type="signal peptide" evidence="9">
    <location>
        <begin position="1"/>
        <end position="19"/>
    </location>
</feature>
<keyword evidence="3 9" id="KW-0732">Signal</keyword>
<dbReference type="OMA" id="NCVHLHC"/>
<evidence type="ECO:0000256" key="7">
    <source>
        <dbReference type="SAM" id="MobiDB-lite"/>
    </source>
</evidence>
<protein>
    <submittedName>
        <fullName evidence="11">MANSC domain containing 4</fullName>
    </submittedName>
</protein>
<evidence type="ECO:0000313" key="12">
    <source>
        <dbReference type="Proteomes" id="UP000261560"/>
    </source>
</evidence>
<feature type="chain" id="PRO_5017378165" evidence="9">
    <location>
        <begin position="20"/>
        <end position="371"/>
    </location>
</feature>
<evidence type="ECO:0000256" key="4">
    <source>
        <dbReference type="ARBA" id="ARBA00022989"/>
    </source>
</evidence>
<dbReference type="STRING" id="30732.ENSOMEP00000006711"/>
<name>A0A3B3BMB2_ORYME</name>
<dbReference type="PANTHER" id="PTHR46876:SF1">
    <property type="entry name" value="LOW-DENSITY LIPOPROTEIN RECEPTOR-RELATED PROTEIN 11"/>
    <property type="match status" value="1"/>
</dbReference>
<feature type="region of interest" description="Disordered" evidence="7">
    <location>
        <begin position="167"/>
        <end position="304"/>
    </location>
</feature>
<evidence type="ECO:0000256" key="5">
    <source>
        <dbReference type="ARBA" id="ARBA00023136"/>
    </source>
</evidence>
<feature type="domain" description="MANSC" evidence="10">
    <location>
        <begin position="34"/>
        <end position="114"/>
    </location>
</feature>
<accession>A0A3B3BMB2</accession>
<evidence type="ECO:0000259" key="10">
    <source>
        <dbReference type="PROSITE" id="PS50986"/>
    </source>
</evidence>
<evidence type="ECO:0000256" key="9">
    <source>
        <dbReference type="SAM" id="SignalP"/>
    </source>
</evidence>
<feature type="transmembrane region" description="Helical" evidence="8">
    <location>
        <begin position="314"/>
        <end position="338"/>
    </location>
</feature>
<dbReference type="Proteomes" id="UP000261560">
    <property type="component" value="Unplaced"/>
</dbReference>
<evidence type="ECO:0000256" key="8">
    <source>
        <dbReference type="SAM" id="Phobius"/>
    </source>
</evidence>
<dbReference type="SMART" id="SM00765">
    <property type="entry name" value="MANEC"/>
    <property type="match status" value="1"/>
</dbReference>
<evidence type="ECO:0000313" key="11">
    <source>
        <dbReference type="Ensembl" id="ENSOMEP00000006711.1"/>
    </source>
</evidence>
<evidence type="ECO:0000256" key="1">
    <source>
        <dbReference type="ARBA" id="ARBA00004479"/>
    </source>
</evidence>
<dbReference type="PaxDb" id="30732-ENSOMEP00000006711"/>
<dbReference type="InterPro" id="IPR011106">
    <property type="entry name" value="MANSC_N"/>
</dbReference>
<feature type="compositionally biased region" description="Polar residues" evidence="7">
    <location>
        <begin position="233"/>
        <end position="250"/>
    </location>
</feature>
<dbReference type="Ensembl" id="ENSOMET00000005351.1">
    <property type="protein sequence ID" value="ENSOMEP00000006711.1"/>
    <property type="gene ID" value="ENSOMEG00000007756.1"/>
</dbReference>
<dbReference type="GeneTree" id="ENSGT00940000153377"/>
<proteinExistence type="predicted"/>
<dbReference type="OrthoDB" id="9447308at2759"/>
<dbReference type="InterPro" id="IPR013980">
    <property type="entry name" value="MANSC_dom"/>
</dbReference>
<keyword evidence="6" id="KW-0325">Glycoprotein</keyword>
<feature type="compositionally biased region" description="Acidic residues" evidence="7">
    <location>
        <begin position="290"/>
        <end position="302"/>
    </location>
</feature>
<feature type="compositionally biased region" description="Low complexity" evidence="7">
    <location>
        <begin position="251"/>
        <end position="270"/>
    </location>
</feature>
<evidence type="ECO:0000256" key="2">
    <source>
        <dbReference type="ARBA" id="ARBA00022692"/>
    </source>
</evidence>
<dbReference type="PANTHER" id="PTHR46876">
    <property type="entry name" value="LOW-DENSITY LIPOPROTEIN RECEPTOR-RELATED PROTEIN 11"/>
    <property type="match status" value="1"/>
</dbReference>
<reference evidence="11" key="1">
    <citation type="submission" date="2025-08" db="UniProtKB">
        <authorList>
            <consortium name="Ensembl"/>
        </authorList>
    </citation>
    <scope>IDENTIFICATION</scope>
</reference>
<sequence>MNVTWGLLTALSLLSGSESWCSPTTYYQNCWIRRFPGISIDLEESQRRGAQLLNFYQEETALKCSRTCCLTKNFSCNLAAFQYETTPENQNCFHLHCPTLESCILTHRGNVVLYNITKGADPDLLVFGKYFSSTVRVLPHHYTRINASDALPSDKRQFIHPAPAVLPPTSAATVQPSPSAAMHAGTAKEDATTVTSTEKTPATLGRCAQTTRVTSASPSMSNTVTSRLHPETSPDSTTITQAPTSTPSHRSTLTPPLVTSSPSTSLVLTPGSQDANDTTGRPHGNHTAGGEDDQGGEDEDAELGPGWHMAAHTLLVAVVVCVTVLLSCCCSILLLVSWKGQKKRMGRYRTSWRGKKGSMRLIKYVLVRESS</sequence>
<keyword evidence="12" id="KW-1185">Reference proteome</keyword>
<keyword evidence="5 8" id="KW-0472">Membrane</keyword>
<keyword evidence="4 8" id="KW-1133">Transmembrane helix</keyword>
<evidence type="ECO:0000256" key="3">
    <source>
        <dbReference type="ARBA" id="ARBA00022729"/>
    </source>
</evidence>
<keyword evidence="2 8" id="KW-0812">Transmembrane</keyword>
<feature type="compositionally biased region" description="Polar residues" evidence="7">
    <location>
        <begin position="208"/>
        <end position="226"/>
    </location>
</feature>
<organism evidence="11 12">
    <name type="scientific">Oryzias melastigma</name>
    <name type="common">Marine medaka</name>
    <dbReference type="NCBI Taxonomy" id="30732"/>
    <lineage>
        <taxon>Eukaryota</taxon>
        <taxon>Metazoa</taxon>
        <taxon>Chordata</taxon>
        <taxon>Craniata</taxon>
        <taxon>Vertebrata</taxon>
        <taxon>Euteleostomi</taxon>
        <taxon>Actinopterygii</taxon>
        <taxon>Neopterygii</taxon>
        <taxon>Teleostei</taxon>
        <taxon>Neoteleostei</taxon>
        <taxon>Acanthomorphata</taxon>
        <taxon>Ovalentaria</taxon>
        <taxon>Atherinomorphae</taxon>
        <taxon>Beloniformes</taxon>
        <taxon>Adrianichthyidae</taxon>
        <taxon>Oryziinae</taxon>
        <taxon>Oryzias</taxon>
    </lineage>
</organism>
<evidence type="ECO:0000256" key="6">
    <source>
        <dbReference type="ARBA" id="ARBA00023180"/>
    </source>
</evidence>
<dbReference type="PROSITE" id="PS50986">
    <property type="entry name" value="MANSC"/>
    <property type="match status" value="1"/>
</dbReference>
<dbReference type="AlphaFoldDB" id="A0A3B3BMB2"/>